<gene>
    <name evidence="2" type="ORF">MCOR_46144</name>
</gene>
<dbReference type="Proteomes" id="UP000507470">
    <property type="component" value="Unassembled WGS sequence"/>
</dbReference>
<feature type="compositionally biased region" description="Basic and acidic residues" evidence="1">
    <location>
        <begin position="59"/>
        <end position="76"/>
    </location>
</feature>
<dbReference type="OrthoDB" id="10397235at2759"/>
<organism evidence="2 3">
    <name type="scientific">Mytilus coruscus</name>
    <name type="common">Sea mussel</name>
    <dbReference type="NCBI Taxonomy" id="42192"/>
    <lineage>
        <taxon>Eukaryota</taxon>
        <taxon>Metazoa</taxon>
        <taxon>Spiralia</taxon>
        <taxon>Lophotrochozoa</taxon>
        <taxon>Mollusca</taxon>
        <taxon>Bivalvia</taxon>
        <taxon>Autobranchia</taxon>
        <taxon>Pteriomorphia</taxon>
        <taxon>Mytilida</taxon>
        <taxon>Mytiloidea</taxon>
        <taxon>Mytilidae</taxon>
        <taxon>Mytilinae</taxon>
        <taxon>Mytilus</taxon>
    </lineage>
</organism>
<dbReference type="EMBL" id="CACVKT020008128">
    <property type="protein sequence ID" value="CAC5413230.1"/>
    <property type="molecule type" value="Genomic_DNA"/>
</dbReference>
<name>A0A6J8DYK1_MYTCO</name>
<proteinExistence type="predicted"/>
<protein>
    <submittedName>
        <fullName evidence="2">Uncharacterized protein</fullName>
    </submittedName>
</protein>
<evidence type="ECO:0000313" key="3">
    <source>
        <dbReference type="Proteomes" id="UP000507470"/>
    </source>
</evidence>
<feature type="compositionally biased region" description="Basic and acidic residues" evidence="1">
    <location>
        <begin position="83"/>
        <end position="94"/>
    </location>
</feature>
<keyword evidence="3" id="KW-1185">Reference proteome</keyword>
<reference evidence="2 3" key="1">
    <citation type="submission" date="2020-06" db="EMBL/GenBank/DDBJ databases">
        <authorList>
            <person name="Li R."/>
            <person name="Bekaert M."/>
        </authorList>
    </citation>
    <scope>NUCLEOTIDE SEQUENCE [LARGE SCALE GENOMIC DNA]</scope>
    <source>
        <strain evidence="3">wild</strain>
    </source>
</reference>
<feature type="region of interest" description="Disordered" evidence="1">
    <location>
        <begin position="51"/>
        <end position="100"/>
    </location>
</feature>
<accession>A0A6J8DYK1</accession>
<evidence type="ECO:0000256" key="1">
    <source>
        <dbReference type="SAM" id="MobiDB-lite"/>
    </source>
</evidence>
<sequence length="1265" mass="144283">MDNILDEPVVSSDTSSFHEDYKDDQVRYSQENVNIEPHTIAYKITDRDIQSQTSTEKVSNIKEREKAHTSTKDRKILTSRHMVPTDEKKERDSGLKSSKQAFEDTAKYNRKMDKITDEPVISSDTSSFYEHYKDNQERYSQENVNIEHHTITDKSTDSDIQSQTSTEQITSLKEREKAHATTIDRKMLMKRDIVTKKEMNARSPRLITKRVAVNNTDEYTSIKENTKTNVSDTETDQKRHTEVNINLKRHTLIGQITDSDNQYEPVTEKTMSIKERIKALYSIPIDRKTVKKKNILSRDEKKARAPCLITPKPAVEYINENNTLMAIITDKPVMSGGNIISDKDDKKYYGEENVNLGSHTFSGKLTDSVNQSLTSTEKITSNNEGIKALTSTADRMISSKRDIVLIDEKNTRTPRVITREQPDVNTTKYSTATVSISNEPMISSDSSSLYEDFKDANAKAIVRDDKIDQKYYSKGNVNLKTLTFDHQITDSDNQSQISTGQLPSIKERIKALTSTVDRKSLTKTDMVFIDEKKARPPGLMTLKQAFDINKEYKSAMVNISDEPVISSNSRSFHKDFKIENTKCIVGDTKDDQEYISKENINFQPHTSYFQITDSDNQSQTFTERITNKDERIKADTSAVDIRTLTKRDMVSIEEMKTRAPRVMTLKPPIEAFELCLKPNTDNTVSDNISSKFLGMNVQTASEKCKRNEENDNVAPKEISELNLGIGIESSCEKLNEKPFEKIGTSFFENDHETGNTCLEKEVDSVISSYIGKTKASKQLSKVDSEVANDNVSSDHVFKSLTWAKKTDEPSVNNLTKTGIKSNTRNRNELVEDDSFQNLAMKLGFSPESNYQSRGQLQCDPSFEQLVQDIETYWSKYGVPVEQANRIRYALHERDSREALIDSLVTDFQNLVSDTNEICSDRSFDKLAEDVDKAVSSDSSLDSLVAKTLVPTETLIRTKGFKKSTVLWDLNEDNKYPFQFIERRREPNYIKKYRASLENILPLVNRLAALNATQIQSKKLNKPSYDKLQTTVDNLAKRFTEYTEKETEGTQKKSYQCLNIKVESLSERFTEKDDNTGYLSNYQKQQYLSTKQKKPVVSPKHENANWESTMRNENDTDLDLLLETERRKARQLVKKEIPTERSNTKQEADMYPKGYCGLNVVNCARNFESGKGISCAVHDQENLQRSFEHINIKVDSISKAFTPQNSKLAKKPMNTIHSLKDLNIGVPALIETFDANKDETVNILPDPYPKDTKFKNIITTPRGFSA</sequence>
<evidence type="ECO:0000313" key="2">
    <source>
        <dbReference type="EMBL" id="CAC5413230.1"/>
    </source>
</evidence>
<dbReference type="AlphaFoldDB" id="A0A6J8DYK1"/>